<protein>
    <recommendedName>
        <fullName evidence="7">RING-type domain-containing protein</fullName>
    </recommendedName>
</protein>
<evidence type="ECO:0000256" key="2">
    <source>
        <dbReference type="ARBA" id="ARBA00022771"/>
    </source>
</evidence>
<dbReference type="SMART" id="SM00184">
    <property type="entry name" value="RING"/>
    <property type="match status" value="1"/>
</dbReference>
<evidence type="ECO:0000259" key="7">
    <source>
        <dbReference type="PROSITE" id="PS50089"/>
    </source>
</evidence>
<keyword evidence="5" id="KW-1133">Transmembrane helix</keyword>
<keyword evidence="1" id="KW-0479">Metal-binding</keyword>
<feature type="signal peptide" evidence="6">
    <location>
        <begin position="1"/>
        <end position="23"/>
    </location>
</feature>
<evidence type="ECO:0000256" key="6">
    <source>
        <dbReference type="SAM" id="SignalP"/>
    </source>
</evidence>
<keyword evidence="3" id="KW-0862">Zinc</keyword>
<dbReference type="Pfam" id="PF13639">
    <property type="entry name" value="zf-RING_2"/>
    <property type="match status" value="1"/>
</dbReference>
<evidence type="ECO:0000256" key="4">
    <source>
        <dbReference type="PROSITE-ProRule" id="PRU00175"/>
    </source>
</evidence>
<gene>
    <name evidence="8" type="ORF">FSP39_017893</name>
</gene>
<dbReference type="EMBL" id="VSWD01000011">
    <property type="protein sequence ID" value="KAK3088341.1"/>
    <property type="molecule type" value="Genomic_DNA"/>
</dbReference>
<dbReference type="PANTHER" id="PTHR45798">
    <property type="entry name" value="RING-H2 FINGER PROTEIN ATL61-RELATED-RELATED"/>
    <property type="match status" value="1"/>
</dbReference>
<evidence type="ECO:0000256" key="1">
    <source>
        <dbReference type="ARBA" id="ARBA00022723"/>
    </source>
</evidence>
<sequence>MENYTCCFVLVFLLLASIFTVFAISLKTSSVIDDDHNNTVFVVLSMTLLSVCMVCTIVCGVACRQSLQETDGRKGRVSRGALYVVSTIGMTGKLTLLKQKGTDCPICWEELTSDSQAKLSCNHVFHKKCIDLHFKVNSPLSCPYCRATPLVFPGPERIKSDIRLVAFWISSSFRCHGRQPPDNAQPEWV</sequence>
<evidence type="ECO:0000313" key="9">
    <source>
        <dbReference type="Proteomes" id="UP001186944"/>
    </source>
</evidence>
<name>A0AA88XW56_PINIB</name>
<keyword evidence="6" id="KW-0732">Signal</keyword>
<dbReference type="PROSITE" id="PS50089">
    <property type="entry name" value="ZF_RING_2"/>
    <property type="match status" value="1"/>
</dbReference>
<evidence type="ECO:0000256" key="5">
    <source>
        <dbReference type="SAM" id="Phobius"/>
    </source>
</evidence>
<keyword evidence="5" id="KW-0472">Membrane</keyword>
<dbReference type="Gene3D" id="3.30.40.10">
    <property type="entry name" value="Zinc/RING finger domain, C3HC4 (zinc finger)"/>
    <property type="match status" value="1"/>
</dbReference>
<dbReference type="InterPro" id="IPR052788">
    <property type="entry name" value="RING-type_E3_ligase_ATL"/>
</dbReference>
<dbReference type="InterPro" id="IPR001841">
    <property type="entry name" value="Znf_RING"/>
</dbReference>
<reference evidence="8" key="1">
    <citation type="submission" date="2019-08" db="EMBL/GenBank/DDBJ databases">
        <title>The improved chromosome-level genome for the pearl oyster Pinctada fucata martensii using PacBio sequencing and Hi-C.</title>
        <authorList>
            <person name="Zheng Z."/>
        </authorList>
    </citation>
    <scope>NUCLEOTIDE SEQUENCE</scope>
    <source>
        <strain evidence="8">ZZ-2019</strain>
        <tissue evidence="8">Adductor muscle</tissue>
    </source>
</reference>
<proteinExistence type="predicted"/>
<dbReference type="InterPro" id="IPR013083">
    <property type="entry name" value="Znf_RING/FYVE/PHD"/>
</dbReference>
<comment type="caution">
    <text evidence="8">The sequence shown here is derived from an EMBL/GenBank/DDBJ whole genome shotgun (WGS) entry which is preliminary data.</text>
</comment>
<feature type="domain" description="RING-type" evidence="7">
    <location>
        <begin position="104"/>
        <end position="146"/>
    </location>
</feature>
<dbReference type="AlphaFoldDB" id="A0AA88XW56"/>
<evidence type="ECO:0000313" key="8">
    <source>
        <dbReference type="EMBL" id="KAK3088341.1"/>
    </source>
</evidence>
<evidence type="ECO:0000256" key="3">
    <source>
        <dbReference type="ARBA" id="ARBA00022833"/>
    </source>
</evidence>
<organism evidence="8 9">
    <name type="scientific">Pinctada imbricata</name>
    <name type="common">Atlantic pearl-oyster</name>
    <name type="synonym">Pinctada martensii</name>
    <dbReference type="NCBI Taxonomy" id="66713"/>
    <lineage>
        <taxon>Eukaryota</taxon>
        <taxon>Metazoa</taxon>
        <taxon>Spiralia</taxon>
        <taxon>Lophotrochozoa</taxon>
        <taxon>Mollusca</taxon>
        <taxon>Bivalvia</taxon>
        <taxon>Autobranchia</taxon>
        <taxon>Pteriomorphia</taxon>
        <taxon>Pterioida</taxon>
        <taxon>Pterioidea</taxon>
        <taxon>Pteriidae</taxon>
        <taxon>Pinctada</taxon>
    </lineage>
</organism>
<feature type="chain" id="PRO_5041693633" description="RING-type domain-containing protein" evidence="6">
    <location>
        <begin position="24"/>
        <end position="189"/>
    </location>
</feature>
<keyword evidence="9" id="KW-1185">Reference proteome</keyword>
<dbReference type="PANTHER" id="PTHR45798:SF97">
    <property type="entry name" value="ALCOHOL-SENSITIVE RING FINGER PROTEIN 1"/>
    <property type="match status" value="1"/>
</dbReference>
<accession>A0AA88XW56</accession>
<feature type="transmembrane region" description="Helical" evidence="5">
    <location>
        <begin position="39"/>
        <end position="63"/>
    </location>
</feature>
<dbReference type="GO" id="GO:0008270">
    <property type="term" value="F:zinc ion binding"/>
    <property type="evidence" value="ECO:0007669"/>
    <property type="project" value="UniProtKB-KW"/>
</dbReference>
<dbReference type="SUPFAM" id="SSF57850">
    <property type="entry name" value="RING/U-box"/>
    <property type="match status" value="1"/>
</dbReference>
<keyword evidence="2 4" id="KW-0863">Zinc-finger</keyword>
<keyword evidence="5" id="KW-0812">Transmembrane</keyword>
<dbReference type="Proteomes" id="UP001186944">
    <property type="component" value="Unassembled WGS sequence"/>
</dbReference>